<dbReference type="InterPro" id="IPR011989">
    <property type="entry name" value="ARM-like"/>
</dbReference>
<dbReference type="OrthoDB" id="302453at2759"/>
<feature type="region of interest" description="Disordered" evidence="1">
    <location>
        <begin position="235"/>
        <end position="259"/>
    </location>
</feature>
<accession>A0A433B9D1</accession>
<organism evidence="2 3">
    <name type="scientific">Jimgerdemannia flammicorona</name>
    <dbReference type="NCBI Taxonomy" id="994334"/>
    <lineage>
        <taxon>Eukaryota</taxon>
        <taxon>Fungi</taxon>
        <taxon>Fungi incertae sedis</taxon>
        <taxon>Mucoromycota</taxon>
        <taxon>Mucoromycotina</taxon>
        <taxon>Endogonomycetes</taxon>
        <taxon>Endogonales</taxon>
        <taxon>Endogonaceae</taxon>
        <taxon>Jimgerdemannia</taxon>
    </lineage>
</organism>
<feature type="compositionally biased region" description="Low complexity" evidence="1">
    <location>
        <begin position="235"/>
        <end position="247"/>
    </location>
</feature>
<dbReference type="Gene3D" id="1.25.10.10">
    <property type="entry name" value="Leucine-rich Repeat Variant"/>
    <property type="match status" value="1"/>
</dbReference>
<evidence type="ECO:0000313" key="2">
    <source>
        <dbReference type="EMBL" id="RUP13624.1"/>
    </source>
</evidence>
<dbReference type="AlphaFoldDB" id="A0A433B9D1"/>
<reference evidence="2 3" key="1">
    <citation type="journal article" date="2018" name="New Phytol.">
        <title>Phylogenomics of Endogonaceae and evolution of mycorrhizas within Mucoromycota.</title>
        <authorList>
            <person name="Chang Y."/>
            <person name="Desiro A."/>
            <person name="Na H."/>
            <person name="Sandor L."/>
            <person name="Lipzen A."/>
            <person name="Clum A."/>
            <person name="Barry K."/>
            <person name="Grigoriev I.V."/>
            <person name="Martin F.M."/>
            <person name="Stajich J.E."/>
            <person name="Smith M.E."/>
            <person name="Bonito G."/>
            <person name="Spatafora J.W."/>
        </authorList>
    </citation>
    <scope>NUCLEOTIDE SEQUENCE [LARGE SCALE GENOMIC DNA]</scope>
    <source>
        <strain evidence="2 3">GMNB39</strain>
    </source>
</reference>
<dbReference type="Proteomes" id="UP000268093">
    <property type="component" value="Unassembled WGS sequence"/>
</dbReference>
<keyword evidence="3" id="KW-1185">Reference proteome</keyword>
<gene>
    <name evidence="2" type="ORF">BC936DRAFT_139729</name>
</gene>
<proteinExistence type="predicted"/>
<dbReference type="EMBL" id="RBNI01015678">
    <property type="protein sequence ID" value="RUP13624.1"/>
    <property type="molecule type" value="Genomic_DNA"/>
</dbReference>
<sequence>MCKCRGCKSVRTLHLLQSQLYHEIVLRRTAARSCAFPAQSVRPRVPRLPRPSPANHLSVRGRKRTVLQRLPPVQVDRYRDRRGALTLVHGCARPRGRLNQAHLQGFVEYVKSLNKDFVAAIIQAIGRCATSVPGMAERCLRGLWMGSMSPGSVVIAIKRLVQLRNADKPPRLGHLTTSPCQWRAPAYCRCDQTPDPHPRRQLVCLNPSHHILHLLQYVLNLSRFLCDLVLSDSTDPTTSSSSATHAPQADPPQREGGNA</sequence>
<protein>
    <submittedName>
        <fullName evidence="2">Uncharacterized protein</fullName>
    </submittedName>
</protein>
<comment type="caution">
    <text evidence="2">The sequence shown here is derived from an EMBL/GenBank/DDBJ whole genome shotgun (WGS) entry which is preliminary data.</text>
</comment>
<evidence type="ECO:0000313" key="3">
    <source>
        <dbReference type="Proteomes" id="UP000268093"/>
    </source>
</evidence>
<name>A0A433B9D1_9FUNG</name>
<evidence type="ECO:0000256" key="1">
    <source>
        <dbReference type="SAM" id="MobiDB-lite"/>
    </source>
</evidence>